<sequence>MGTIKCSSVNKSFRKIEAVRGVTLLVNSGEIAGLIGPNGAGKSTLMKMMVGLVRPDSGTVEVGKDGDGDCGFMIEEPSFYPHLSGFDNLAIIASLFPKSHKPDIDWALSQVGLLKRGKDRYSTYSLGMRQRLHFALAIMSKPSSLVMDEPFNGVDPITVMVFEKLIRQMAESGAAVLVSSHEIRELQSFVDSVYMIDRGRIVFSTEDPKGEDLFARFVEFASGGEVE</sequence>
<dbReference type="Gene3D" id="3.40.50.300">
    <property type="entry name" value="P-loop containing nucleotide triphosphate hydrolases"/>
    <property type="match status" value="1"/>
</dbReference>
<keyword evidence="1" id="KW-0813">Transport</keyword>
<dbReference type="Proteomes" id="UP000824070">
    <property type="component" value="Unassembled WGS sequence"/>
</dbReference>
<evidence type="ECO:0000256" key="1">
    <source>
        <dbReference type="ARBA" id="ARBA00022448"/>
    </source>
</evidence>
<dbReference type="PANTHER" id="PTHR42939:SF1">
    <property type="entry name" value="ABC TRANSPORTER ATP-BINDING PROTEIN ALBC-RELATED"/>
    <property type="match status" value="1"/>
</dbReference>
<evidence type="ECO:0000259" key="4">
    <source>
        <dbReference type="PROSITE" id="PS50893"/>
    </source>
</evidence>
<keyword evidence="3 5" id="KW-0067">ATP-binding</keyword>
<feature type="domain" description="ABC transporter" evidence="4">
    <location>
        <begin position="4"/>
        <end position="223"/>
    </location>
</feature>
<organism evidence="5 6">
    <name type="scientific">Candidatus Alloenteromonas pullicola</name>
    <dbReference type="NCBI Taxonomy" id="2840784"/>
    <lineage>
        <taxon>Bacteria</taxon>
        <taxon>Bacillati</taxon>
        <taxon>Bacillota</taxon>
        <taxon>Bacillota incertae sedis</taxon>
        <taxon>Candidatus Alloenteromonas</taxon>
    </lineage>
</organism>
<keyword evidence="2" id="KW-0547">Nucleotide-binding</keyword>
<dbReference type="Pfam" id="PF00005">
    <property type="entry name" value="ABC_tran"/>
    <property type="match status" value="1"/>
</dbReference>
<dbReference type="AlphaFoldDB" id="A0A9D1S2Z5"/>
<name>A0A9D1S2Z5_9FIRM</name>
<dbReference type="GO" id="GO:0016887">
    <property type="term" value="F:ATP hydrolysis activity"/>
    <property type="evidence" value="ECO:0007669"/>
    <property type="project" value="InterPro"/>
</dbReference>
<dbReference type="GO" id="GO:0005524">
    <property type="term" value="F:ATP binding"/>
    <property type="evidence" value="ECO:0007669"/>
    <property type="project" value="UniProtKB-KW"/>
</dbReference>
<dbReference type="PANTHER" id="PTHR42939">
    <property type="entry name" value="ABC TRANSPORTER ATP-BINDING PROTEIN ALBC-RELATED"/>
    <property type="match status" value="1"/>
</dbReference>
<dbReference type="InterPro" id="IPR051782">
    <property type="entry name" value="ABC_Transporter_VariousFunc"/>
</dbReference>
<evidence type="ECO:0000313" key="6">
    <source>
        <dbReference type="Proteomes" id="UP000824070"/>
    </source>
</evidence>
<proteinExistence type="predicted"/>
<reference evidence="5" key="2">
    <citation type="journal article" date="2021" name="PeerJ">
        <title>Extensive microbial diversity within the chicken gut microbiome revealed by metagenomics and culture.</title>
        <authorList>
            <person name="Gilroy R."/>
            <person name="Ravi A."/>
            <person name="Getino M."/>
            <person name="Pursley I."/>
            <person name="Horton D.L."/>
            <person name="Alikhan N.F."/>
            <person name="Baker D."/>
            <person name="Gharbi K."/>
            <person name="Hall N."/>
            <person name="Watson M."/>
            <person name="Adriaenssens E.M."/>
            <person name="Foster-Nyarko E."/>
            <person name="Jarju S."/>
            <person name="Secka A."/>
            <person name="Antonio M."/>
            <person name="Oren A."/>
            <person name="Chaudhuri R.R."/>
            <person name="La Ragione R."/>
            <person name="Hildebrand F."/>
            <person name="Pallen M.J."/>
        </authorList>
    </citation>
    <scope>NUCLEOTIDE SEQUENCE</scope>
    <source>
        <strain evidence="5">ChiGjej1B1-22543</strain>
    </source>
</reference>
<dbReference type="SUPFAM" id="SSF52540">
    <property type="entry name" value="P-loop containing nucleoside triphosphate hydrolases"/>
    <property type="match status" value="1"/>
</dbReference>
<evidence type="ECO:0000256" key="2">
    <source>
        <dbReference type="ARBA" id="ARBA00022741"/>
    </source>
</evidence>
<dbReference type="InterPro" id="IPR003593">
    <property type="entry name" value="AAA+_ATPase"/>
</dbReference>
<dbReference type="EMBL" id="DVMV01000040">
    <property type="protein sequence ID" value="HIU45604.1"/>
    <property type="molecule type" value="Genomic_DNA"/>
</dbReference>
<accession>A0A9D1S2Z5</accession>
<dbReference type="PROSITE" id="PS50893">
    <property type="entry name" value="ABC_TRANSPORTER_2"/>
    <property type="match status" value="1"/>
</dbReference>
<gene>
    <name evidence="5" type="ORF">IAC52_04835</name>
</gene>
<evidence type="ECO:0000256" key="3">
    <source>
        <dbReference type="ARBA" id="ARBA00022840"/>
    </source>
</evidence>
<dbReference type="SMART" id="SM00382">
    <property type="entry name" value="AAA"/>
    <property type="match status" value="1"/>
</dbReference>
<protein>
    <submittedName>
        <fullName evidence="5">ABC transporter ATP-binding protein</fullName>
    </submittedName>
</protein>
<dbReference type="InterPro" id="IPR027417">
    <property type="entry name" value="P-loop_NTPase"/>
</dbReference>
<reference evidence="5" key="1">
    <citation type="submission" date="2020-10" db="EMBL/GenBank/DDBJ databases">
        <authorList>
            <person name="Gilroy R."/>
        </authorList>
    </citation>
    <scope>NUCLEOTIDE SEQUENCE</scope>
    <source>
        <strain evidence="5">ChiGjej1B1-22543</strain>
    </source>
</reference>
<evidence type="ECO:0000313" key="5">
    <source>
        <dbReference type="EMBL" id="HIU45604.1"/>
    </source>
</evidence>
<dbReference type="InterPro" id="IPR003439">
    <property type="entry name" value="ABC_transporter-like_ATP-bd"/>
</dbReference>
<comment type="caution">
    <text evidence="5">The sequence shown here is derived from an EMBL/GenBank/DDBJ whole genome shotgun (WGS) entry which is preliminary data.</text>
</comment>